<dbReference type="AlphaFoldDB" id="A0AAV7W1H7"/>
<dbReference type="EMBL" id="JANPWB010000002">
    <property type="protein sequence ID" value="KAJ1206190.1"/>
    <property type="molecule type" value="Genomic_DNA"/>
</dbReference>
<gene>
    <name evidence="1" type="ORF">NDU88_001599</name>
</gene>
<sequence length="72" mass="8130">MPHNIDNSSYSAHNIEEYINVIGIDVEAKEAPTSHKVVLSTALRPWSPGLRAHHEEGASWRGKHEDRDIVLF</sequence>
<keyword evidence="2" id="KW-1185">Reference proteome</keyword>
<reference evidence="1" key="1">
    <citation type="journal article" date="2022" name="bioRxiv">
        <title>Sequencing and chromosome-scale assembly of the giantPleurodeles waltlgenome.</title>
        <authorList>
            <person name="Brown T."/>
            <person name="Elewa A."/>
            <person name="Iarovenko S."/>
            <person name="Subramanian E."/>
            <person name="Araus A.J."/>
            <person name="Petzold A."/>
            <person name="Susuki M."/>
            <person name="Suzuki K.-i.T."/>
            <person name="Hayashi T."/>
            <person name="Toyoda A."/>
            <person name="Oliveira C."/>
            <person name="Osipova E."/>
            <person name="Leigh N.D."/>
            <person name="Simon A."/>
            <person name="Yun M.H."/>
        </authorList>
    </citation>
    <scope>NUCLEOTIDE SEQUENCE</scope>
    <source>
        <strain evidence="1">20211129_DDA</strain>
        <tissue evidence="1">Liver</tissue>
    </source>
</reference>
<accession>A0AAV7W1H7</accession>
<name>A0AAV7W1H7_PLEWA</name>
<proteinExistence type="predicted"/>
<comment type="caution">
    <text evidence="1">The sequence shown here is derived from an EMBL/GenBank/DDBJ whole genome shotgun (WGS) entry which is preliminary data.</text>
</comment>
<evidence type="ECO:0000313" key="2">
    <source>
        <dbReference type="Proteomes" id="UP001066276"/>
    </source>
</evidence>
<protein>
    <submittedName>
        <fullName evidence="1">Uncharacterized protein</fullName>
    </submittedName>
</protein>
<organism evidence="1 2">
    <name type="scientific">Pleurodeles waltl</name>
    <name type="common">Iberian ribbed newt</name>
    <dbReference type="NCBI Taxonomy" id="8319"/>
    <lineage>
        <taxon>Eukaryota</taxon>
        <taxon>Metazoa</taxon>
        <taxon>Chordata</taxon>
        <taxon>Craniata</taxon>
        <taxon>Vertebrata</taxon>
        <taxon>Euteleostomi</taxon>
        <taxon>Amphibia</taxon>
        <taxon>Batrachia</taxon>
        <taxon>Caudata</taxon>
        <taxon>Salamandroidea</taxon>
        <taxon>Salamandridae</taxon>
        <taxon>Pleurodelinae</taxon>
        <taxon>Pleurodeles</taxon>
    </lineage>
</organism>
<dbReference type="Proteomes" id="UP001066276">
    <property type="component" value="Chromosome 1_2"/>
</dbReference>
<evidence type="ECO:0000313" key="1">
    <source>
        <dbReference type="EMBL" id="KAJ1206190.1"/>
    </source>
</evidence>